<name>A0A2S9I898_9GAMM</name>
<protein>
    <submittedName>
        <fullName evidence="1">Uncharacterized protein</fullName>
    </submittedName>
</protein>
<keyword evidence="2" id="KW-1185">Reference proteome</keyword>
<dbReference type="EMBL" id="PDET01000014">
    <property type="protein sequence ID" value="PRD14001.1"/>
    <property type="molecule type" value="Genomic_DNA"/>
</dbReference>
<dbReference type="OrthoDB" id="51325at2"/>
<proteinExistence type="predicted"/>
<gene>
    <name evidence="1" type="ORF">CQW29_18525</name>
</gene>
<dbReference type="AlphaFoldDB" id="A0A2S9I898"/>
<evidence type="ECO:0000313" key="1">
    <source>
        <dbReference type="EMBL" id="PRD14001.1"/>
    </source>
</evidence>
<accession>A0A2S9I898</accession>
<comment type="caution">
    <text evidence="1">The sequence shown here is derived from an EMBL/GenBank/DDBJ whole genome shotgun (WGS) entry which is preliminary data.</text>
</comment>
<evidence type="ECO:0000313" key="2">
    <source>
        <dbReference type="Proteomes" id="UP000239181"/>
    </source>
</evidence>
<reference evidence="1 2" key="1">
    <citation type="submission" date="2017-10" db="EMBL/GenBank/DDBJ databases">
        <title>Draft genome of two endophytic bacteria isolated from 'guarana' Paullinia cupana (Mart.) Ducke.</title>
        <authorList>
            <person name="Siqueira K.A."/>
            <person name="Liotti R.G."/>
            <person name="Mendes T.A."/>
            <person name="Soares M.A."/>
        </authorList>
    </citation>
    <scope>NUCLEOTIDE SEQUENCE [LARGE SCALE GENOMIC DNA]</scope>
    <source>
        <strain evidence="1 2">342</strain>
    </source>
</reference>
<organism evidence="1 2">
    <name type="scientific">Pantoea coffeiphila</name>
    <dbReference type="NCBI Taxonomy" id="1465635"/>
    <lineage>
        <taxon>Bacteria</taxon>
        <taxon>Pseudomonadati</taxon>
        <taxon>Pseudomonadota</taxon>
        <taxon>Gammaproteobacteria</taxon>
        <taxon>Enterobacterales</taxon>
        <taxon>Erwiniaceae</taxon>
        <taxon>Pantoea</taxon>
    </lineage>
</organism>
<dbReference type="RefSeq" id="WP_105594220.1">
    <property type="nucleotide sequence ID" value="NZ_PDET01000014.1"/>
</dbReference>
<dbReference type="Proteomes" id="UP000239181">
    <property type="component" value="Unassembled WGS sequence"/>
</dbReference>
<sequence>MKYLTFYADFGKLTLPETGRAVVTTKNGKIICNQTLSKRHHIATLSEFLDIAKSAGYGVAVLPREE</sequence>